<feature type="compositionally biased region" description="Pro residues" evidence="2">
    <location>
        <begin position="136"/>
        <end position="203"/>
    </location>
</feature>
<gene>
    <name evidence="3" type="ORF">RXV79_18170</name>
</gene>
<dbReference type="EMBL" id="CP136336">
    <property type="protein sequence ID" value="WOB06839.1"/>
    <property type="molecule type" value="Genomic_DNA"/>
</dbReference>
<dbReference type="Gene3D" id="3.40.390.10">
    <property type="entry name" value="Collagenase (Catalytic Domain)"/>
    <property type="match status" value="1"/>
</dbReference>
<feature type="region of interest" description="Disordered" evidence="2">
    <location>
        <begin position="135"/>
        <end position="208"/>
    </location>
</feature>
<dbReference type="PANTHER" id="PTHR13037">
    <property type="entry name" value="FORMIN"/>
    <property type="match status" value="1"/>
</dbReference>
<dbReference type="InterPro" id="IPR024079">
    <property type="entry name" value="MetalloPept_cat_dom_sf"/>
</dbReference>
<accession>A0ABZ0CWG9</accession>
<dbReference type="PANTHER" id="PTHR13037:SF24">
    <property type="entry name" value="POLYCOMB PROTEIN PCL-RELATED"/>
    <property type="match status" value="1"/>
</dbReference>
<dbReference type="Pfam" id="PF10462">
    <property type="entry name" value="Peptidase_M66"/>
    <property type="match status" value="1"/>
</dbReference>
<evidence type="ECO:0000313" key="3">
    <source>
        <dbReference type="EMBL" id="WOB06839.1"/>
    </source>
</evidence>
<sequence>MSDSRRADAPCLLSLPTDKTDLRLRRLRLIGAMGAMVALTACGSGDENESRVDAPVSTPIDGPVDVENGAATWRRIALEGQSFTTTRAQLVAFGAGNRWVGRTVNGQGQCTLAFFGRDPAPGMQKFCYVYEGDAAPTPPPPPPPPPPAPPPPAPPPPAPAPPPPAPPPPAPPPPAPAPAPAPTPAPAPAPTPAPAPAPTPAPAPASSARVARVDLAQTLIFPSDDSELVLVANKDVAVRVYATTTQTQEAKPSGVLRVESSTGALLQQIVLTAPSGSLPTTVPAAPTATNAYTALVPGRLVTTGIRLTVSLANGQAPTTLYPRVGGGAVLTIVAVPVTLGSTTGQVATGVDRYVQARVPAAAINVQVRAPYVPRAVTALPTTESQWSDAFSRVLSELASLRLMEQASRQTYYYGFMPKRTYGLAGLGYVPGNAALGFDLPNNQNAVRQTLTHEFGHNLSLPHAPCGGAAGADPNYPYANGYLGGGNRYIWGYNLDTGAFVDPRRTDLYDMMSYCNGDTFSDYNYRRMQVHLTPADRSVTLMAAAASVASGPQELLLVSGQIDGGRAELMPMKSLVGEAQLPTPGAYVLRITTGSGVVDYPFEPQQLDHGQGALHFAFTVPHPGTIYSVTVMRAGQALMQAQSRAATAASAGRQQPSAASVGPAVQVTEQGGVLQLAWDHARHPYLTVTHVAGTRRATLAQDLQGGRASLPLGTLPAGGSFEFSLSDGLNTLRHTHPR</sequence>
<keyword evidence="1" id="KW-0945">Host-virus interaction</keyword>
<keyword evidence="3" id="KW-0378">Hydrolase</keyword>
<protein>
    <submittedName>
        <fullName evidence="3">M66 family metalloprotease</fullName>
    </submittedName>
</protein>
<organism evidence="3 4">
    <name type="scientific">Piscinibacter gummiphilus</name>
    <dbReference type="NCBI Taxonomy" id="946333"/>
    <lineage>
        <taxon>Bacteria</taxon>
        <taxon>Pseudomonadati</taxon>
        <taxon>Pseudomonadota</taxon>
        <taxon>Betaproteobacteria</taxon>
        <taxon>Burkholderiales</taxon>
        <taxon>Sphaerotilaceae</taxon>
        <taxon>Piscinibacter</taxon>
    </lineage>
</organism>
<name>A0ABZ0CWG9_9BURK</name>
<dbReference type="RefSeq" id="WP_316699485.1">
    <property type="nucleotide sequence ID" value="NZ_CP136336.1"/>
</dbReference>
<reference evidence="3 4" key="1">
    <citation type="submission" date="2023-10" db="EMBL/GenBank/DDBJ databases">
        <title>Bacteria for the degradation of biodegradable plastic PBAT(Polybutylene adipate terephthalate).</title>
        <authorList>
            <person name="Weon H.-Y."/>
            <person name="Yeon J."/>
        </authorList>
    </citation>
    <scope>NUCLEOTIDE SEQUENCE [LARGE SCALE GENOMIC DNA]</scope>
    <source>
        <strain evidence="3 4">SBD 7-3</strain>
    </source>
</reference>
<keyword evidence="3" id="KW-0645">Protease</keyword>
<proteinExistence type="predicted"/>
<evidence type="ECO:0000256" key="2">
    <source>
        <dbReference type="SAM" id="MobiDB-lite"/>
    </source>
</evidence>
<dbReference type="GO" id="GO:0008237">
    <property type="term" value="F:metallopeptidase activity"/>
    <property type="evidence" value="ECO:0007669"/>
    <property type="project" value="UniProtKB-KW"/>
</dbReference>
<dbReference type="PRINTS" id="PR01217">
    <property type="entry name" value="PRICHEXTENSN"/>
</dbReference>
<dbReference type="Proteomes" id="UP001303946">
    <property type="component" value="Chromosome"/>
</dbReference>
<keyword evidence="4" id="KW-1185">Reference proteome</keyword>
<evidence type="ECO:0000256" key="1">
    <source>
        <dbReference type="ARBA" id="ARBA00022581"/>
    </source>
</evidence>
<evidence type="ECO:0000313" key="4">
    <source>
        <dbReference type="Proteomes" id="UP001303946"/>
    </source>
</evidence>
<keyword evidence="3" id="KW-0482">Metalloprotease</keyword>
<dbReference type="SUPFAM" id="SSF55486">
    <property type="entry name" value="Metalloproteases ('zincins'), catalytic domain"/>
    <property type="match status" value="1"/>
</dbReference>